<dbReference type="GO" id="GO:0004803">
    <property type="term" value="F:transposase activity"/>
    <property type="evidence" value="ECO:0007669"/>
    <property type="project" value="InterPro"/>
</dbReference>
<dbReference type="EMBL" id="CP030054">
    <property type="protein sequence ID" value="QAU50722.1"/>
    <property type="molecule type" value="Genomic_DNA"/>
</dbReference>
<reference evidence="2 4" key="2">
    <citation type="submission" date="2018-10" db="EMBL/GenBank/DDBJ databases">
        <title>Bradyrhizobium sp. nov., effective nodules isolated from peanut in China.</title>
        <authorList>
            <person name="Li Y."/>
        </authorList>
    </citation>
    <scope>NUCLEOTIDE SEQUENCE [LARGE SCALE GENOMIC DNA]</scope>
    <source>
        <strain evidence="2 4">CCBAU 53426</strain>
    </source>
</reference>
<evidence type="ECO:0000313" key="3">
    <source>
        <dbReference type="Proteomes" id="UP000288972"/>
    </source>
</evidence>
<accession>A0AAE5X8F7</accession>
<dbReference type="AlphaFoldDB" id="A0AAE5X8F7"/>
<keyword evidence="1" id="KW-0614">Plasmid</keyword>
<evidence type="ECO:0008006" key="5">
    <source>
        <dbReference type="Google" id="ProtNLM"/>
    </source>
</evidence>
<dbReference type="Pfam" id="PF01527">
    <property type="entry name" value="HTH_Tnp_1"/>
    <property type="match status" value="1"/>
</dbReference>
<dbReference type="EMBL" id="RDQZ01000064">
    <property type="protein sequence ID" value="RXH04011.1"/>
    <property type="molecule type" value="Genomic_DNA"/>
</dbReference>
<dbReference type="KEGG" id="bgz:XH91_35790"/>
<evidence type="ECO:0000313" key="4">
    <source>
        <dbReference type="Proteomes" id="UP000290401"/>
    </source>
</evidence>
<dbReference type="Proteomes" id="UP000290401">
    <property type="component" value="Unassembled WGS sequence"/>
</dbReference>
<keyword evidence="4" id="KW-1185">Reference proteome</keyword>
<dbReference type="Proteomes" id="UP000288972">
    <property type="component" value="Plasmid unnamed1"/>
</dbReference>
<proteinExistence type="predicted"/>
<evidence type="ECO:0000313" key="1">
    <source>
        <dbReference type="EMBL" id="QAU50722.1"/>
    </source>
</evidence>
<dbReference type="GO" id="GO:0043565">
    <property type="term" value="F:sequence-specific DNA binding"/>
    <property type="evidence" value="ECO:0007669"/>
    <property type="project" value="InterPro"/>
</dbReference>
<dbReference type="SUPFAM" id="SSF48295">
    <property type="entry name" value="TrpR-like"/>
    <property type="match status" value="1"/>
</dbReference>
<reference evidence="1 3" key="1">
    <citation type="submission" date="2018-06" db="EMBL/GenBank/DDBJ databases">
        <title>Comparative genomics of rhizobia nodulating Arachis hypogaea in China.</title>
        <authorList>
            <person name="Li Y."/>
        </authorList>
    </citation>
    <scope>NUCLEOTIDE SEQUENCE [LARGE SCALE GENOMIC DNA]</scope>
    <source>
        <strain evidence="1 3">CCBAU 51670</strain>
        <plasmid evidence="1 3">unnamed1</plasmid>
    </source>
</reference>
<organism evidence="1 3">
    <name type="scientific">Bradyrhizobium guangzhouense</name>
    <dbReference type="NCBI Taxonomy" id="1325095"/>
    <lineage>
        <taxon>Bacteria</taxon>
        <taxon>Pseudomonadati</taxon>
        <taxon>Pseudomonadota</taxon>
        <taxon>Alphaproteobacteria</taxon>
        <taxon>Hyphomicrobiales</taxon>
        <taxon>Nitrobacteraceae</taxon>
        <taxon>Bradyrhizobium</taxon>
    </lineage>
</organism>
<protein>
    <recommendedName>
        <fullName evidence="5">Transposase</fullName>
    </recommendedName>
</protein>
<evidence type="ECO:0000313" key="2">
    <source>
        <dbReference type="EMBL" id="RXH04011.1"/>
    </source>
</evidence>
<sequence length="166" mass="18741">MLVYARHTARRQRLTSAWQRTSARLKGQIAAESLEPGAIAIDIARRHGCRTQQVHDWRRRARSTTGAAGFGRCNIVRAFGVGIVATGGCGASASIHFDTRRQWSSYVVRMVSTMSTLAANPNSCALRDVVDAEQILTAMRRLISQHRHLCRRGSWRSRCEHRCRRR</sequence>
<gene>
    <name evidence="2" type="ORF">EAS56_37540</name>
    <name evidence="1" type="ORF">XH91_35790</name>
</gene>
<dbReference type="InterPro" id="IPR010921">
    <property type="entry name" value="Trp_repressor/repl_initiator"/>
</dbReference>
<name>A0AAE5X8F7_9BRAD</name>
<dbReference type="InterPro" id="IPR002514">
    <property type="entry name" value="Transposase_8"/>
</dbReference>
<dbReference type="GO" id="GO:0006313">
    <property type="term" value="P:DNA transposition"/>
    <property type="evidence" value="ECO:0007669"/>
    <property type="project" value="InterPro"/>
</dbReference>
<geneLocation type="plasmid" evidence="1 3">
    <name>unnamed1</name>
</geneLocation>